<reference evidence="2 3" key="1">
    <citation type="journal article" date="2009" name="Stand. Genomic Sci.">
        <title>Complete genome sequence of Kangiella koreensis type strain (SW-125).</title>
        <authorList>
            <person name="Han C."/>
            <person name="Sikorski J."/>
            <person name="Lapidus A."/>
            <person name="Nolan M."/>
            <person name="Glavina Del Rio T."/>
            <person name="Tice H."/>
            <person name="Cheng J.F."/>
            <person name="Lucas S."/>
            <person name="Chen F."/>
            <person name="Copeland A."/>
            <person name="Ivanova N."/>
            <person name="Mavromatis K."/>
            <person name="Ovchinnikova G."/>
            <person name="Pati A."/>
            <person name="Bruce D."/>
            <person name="Goodwin L."/>
            <person name="Pitluck S."/>
            <person name="Chen A."/>
            <person name="Palaniappan K."/>
            <person name="Land M."/>
            <person name="Hauser L."/>
            <person name="Chang Y.J."/>
            <person name="Jeffries C.D."/>
            <person name="Chain P."/>
            <person name="Saunders E."/>
            <person name="Brettin T."/>
            <person name="Goker M."/>
            <person name="Tindall B.J."/>
            <person name="Bristow J."/>
            <person name="Eisen J.A."/>
            <person name="Markowitz V."/>
            <person name="Hugenholtz P."/>
            <person name="Kyrpides N.C."/>
            <person name="Klenk H.P."/>
            <person name="Detter J.C."/>
        </authorList>
    </citation>
    <scope>NUCLEOTIDE SEQUENCE [LARGE SCALE GENOMIC DNA]</scope>
    <source>
        <strain evidence="3">DSM 16069 / KCTC 12182 / SW-125</strain>
    </source>
</reference>
<evidence type="ECO:0000313" key="2">
    <source>
        <dbReference type="EMBL" id="ACV27800.1"/>
    </source>
</evidence>
<feature type="transmembrane region" description="Helical" evidence="1">
    <location>
        <begin position="32"/>
        <end position="50"/>
    </location>
</feature>
<dbReference type="EMBL" id="CP001707">
    <property type="protein sequence ID" value="ACV27800.1"/>
    <property type="molecule type" value="Genomic_DNA"/>
</dbReference>
<keyword evidence="1" id="KW-0812">Transmembrane</keyword>
<organism evidence="2 3">
    <name type="scientific">Kangiella koreensis (strain DSM 16069 / JCM 12317 / KCTC 12182 / SW-125)</name>
    <dbReference type="NCBI Taxonomy" id="523791"/>
    <lineage>
        <taxon>Bacteria</taxon>
        <taxon>Pseudomonadati</taxon>
        <taxon>Pseudomonadota</taxon>
        <taxon>Gammaproteobacteria</taxon>
        <taxon>Kangiellales</taxon>
        <taxon>Kangiellaceae</taxon>
        <taxon>Kangiella</taxon>
    </lineage>
</organism>
<dbReference type="KEGG" id="kko:Kkor_2391"/>
<feature type="transmembrane region" description="Helical" evidence="1">
    <location>
        <begin position="7"/>
        <end position="26"/>
    </location>
</feature>
<dbReference type="HOGENOM" id="CLU_2825361_0_0_6"/>
<dbReference type="RefSeq" id="WP_015781405.1">
    <property type="nucleotide sequence ID" value="NC_013166.1"/>
</dbReference>
<name>C7R910_KANKD</name>
<gene>
    <name evidence="2" type="ordered locus">Kkor_2391</name>
</gene>
<accession>C7R910</accession>
<keyword evidence="3" id="KW-1185">Reference proteome</keyword>
<dbReference type="STRING" id="523791.Kkor_2391"/>
<keyword evidence="1" id="KW-0472">Membrane</keyword>
<dbReference type="InParanoid" id="C7R910"/>
<dbReference type="AlphaFoldDB" id="C7R910"/>
<evidence type="ECO:0000313" key="3">
    <source>
        <dbReference type="Proteomes" id="UP000001231"/>
    </source>
</evidence>
<dbReference type="Proteomes" id="UP000001231">
    <property type="component" value="Chromosome"/>
</dbReference>
<evidence type="ECO:0000256" key="1">
    <source>
        <dbReference type="SAM" id="Phobius"/>
    </source>
</evidence>
<sequence length="66" mass="7444">MSLNRTQAFELLTSLLIALIGCYLAYFGYSSWMLAITGAALFVLSSSRVLRRMTRRSNTREAQHAN</sequence>
<protein>
    <submittedName>
        <fullName evidence="2">Uncharacterized protein</fullName>
    </submittedName>
</protein>
<proteinExistence type="predicted"/>
<dbReference type="PROSITE" id="PS51257">
    <property type="entry name" value="PROKAR_LIPOPROTEIN"/>
    <property type="match status" value="1"/>
</dbReference>
<keyword evidence="1" id="KW-1133">Transmembrane helix</keyword>